<feature type="region of interest" description="Disordered" evidence="3">
    <location>
        <begin position="192"/>
        <end position="286"/>
    </location>
</feature>
<sequence length="286" mass="30982">MGFLLILKSWIKFCPYSCLGLYPKPNPKPTAMNHFFVTRTKPTRVLASIKRGNTFNDLVTRVSILVTCKSTLRLFYFSTIKAYIIFFSLMADLIDERGNPVQLTDEHGNPVKLTDEHGNPVHVTGLATKDDSTVGTGAYKGVPGLGNETRGEYIAAVGVISGQSVCGTGALATEPPGLYGTAGGGLGLADQTGVQQQLRHSGSSSSSSSEDDGQGGRVRKKKGLTTKIKEKLSGTGKNMEEQQQHHQQATTNPYPGTTTTVTHHEHEKKSMMEKIKEKLPGHRTTH</sequence>
<feature type="compositionally biased region" description="Basic and acidic residues" evidence="3">
    <location>
        <begin position="262"/>
        <end position="280"/>
    </location>
</feature>
<dbReference type="Proteomes" id="UP000813462">
    <property type="component" value="Unassembled WGS sequence"/>
</dbReference>
<feature type="chain" id="PRO_5037585491" description="Late embryogenesis abundant protein-like" evidence="4">
    <location>
        <begin position="21"/>
        <end position="286"/>
    </location>
</feature>
<proteinExistence type="inferred from homology"/>
<evidence type="ECO:0000256" key="1">
    <source>
        <dbReference type="ARBA" id="ARBA00008403"/>
    </source>
</evidence>
<dbReference type="PANTHER" id="PTHR33346">
    <property type="entry name" value="DEHYDRIN XERO 2-RELATED"/>
    <property type="match status" value="1"/>
</dbReference>
<feature type="compositionally biased region" description="Low complexity" evidence="3">
    <location>
        <begin position="245"/>
        <end position="261"/>
    </location>
</feature>
<feature type="signal peptide" evidence="4">
    <location>
        <begin position="1"/>
        <end position="20"/>
    </location>
</feature>
<name>A0A978USD0_ZIZJJ</name>
<evidence type="ECO:0000256" key="2">
    <source>
        <dbReference type="RuleBase" id="RU003995"/>
    </source>
</evidence>
<keyword evidence="4" id="KW-0732">Signal</keyword>
<dbReference type="GO" id="GO:0009737">
    <property type="term" value="P:response to abscisic acid"/>
    <property type="evidence" value="ECO:0007669"/>
    <property type="project" value="TreeGrafter"/>
</dbReference>
<evidence type="ECO:0000256" key="4">
    <source>
        <dbReference type="SAM" id="SignalP"/>
    </source>
</evidence>
<dbReference type="AlphaFoldDB" id="A0A978USD0"/>
<dbReference type="InterPro" id="IPR000167">
    <property type="entry name" value="Dehydrin"/>
</dbReference>
<dbReference type="EMBL" id="JAEACU010000009">
    <property type="protein sequence ID" value="KAH7517780.1"/>
    <property type="molecule type" value="Genomic_DNA"/>
</dbReference>
<dbReference type="PANTHER" id="PTHR33346:SF5">
    <property type="entry name" value="DEHYDRIN LEA-RELATED"/>
    <property type="match status" value="1"/>
</dbReference>
<dbReference type="Pfam" id="PF00257">
    <property type="entry name" value="Dehydrin"/>
    <property type="match status" value="1"/>
</dbReference>
<comment type="caution">
    <text evidence="5">The sequence shown here is derived from an EMBL/GenBank/DDBJ whole genome shotgun (WGS) entry which is preliminary data.</text>
</comment>
<dbReference type="PROSITE" id="PS00823">
    <property type="entry name" value="DEHYDRIN_2"/>
    <property type="match status" value="1"/>
</dbReference>
<dbReference type="GO" id="GO:0005829">
    <property type="term" value="C:cytosol"/>
    <property type="evidence" value="ECO:0007669"/>
    <property type="project" value="TreeGrafter"/>
</dbReference>
<accession>A0A978USD0</accession>
<protein>
    <recommendedName>
        <fullName evidence="7">Late embryogenesis abundant protein-like</fullName>
    </recommendedName>
</protein>
<dbReference type="PROSITE" id="PS00315">
    <property type="entry name" value="DEHYDRIN_1"/>
    <property type="match status" value="1"/>
</dbReference>
<dbReference type="GO" id="GO:0009631">
    <property type="term" value="P:cold acclimation"/>
    <property type="evidence" value="ECO:0007669"/>
    <property type="project" value="TreeGrafter"/>
</dbReference>
<dbReference type="InterPro" id="IPR030513">
    <property type="entry name" value="Dehydrin_CS"/>
</dbReference>
<evidence type="ECO:0000256" key="3">
    <source>
        <dbReference type="SAM" id="MobiDB-lite"/>
    </source>
</evidence>
<evidence type="ECO:0000313" key="6">
    <source>
        <dbReference type="Proteomes" id="UP000813462"/>
    </source>
</evidence>
<organism evidence="5 6">
    <name type="scientific">Ziziphus jujuba var. spinosa</name>
    <dbReference type="NCBI Taxonomy" id="714518"/>
    <lineage>
        <taxon>Eukaryota</taxon>
        <taxon>Viridiplantae</taxon>
        <taxon>Streptophyta</taxon>
        <taxon>Embryophyta</taxon>
        <taxon>Tracheophyta</taxon>
        <taxon>Spermatophyta</taxon>
        <taxon>Magnoliopsida</taxon>
        <taxon>eudicotyledons</taxon>
        <taxon>Gunneridae</taxon>
        <taxon>Pentapetalae</taxon>
        <taxon>rosids</taxon>
        <taxon>fabids</taxon>
        <taxon>Rosales</taxon>
        <taxon>Rhamnaceae</taxon>
        <taxon>Paliureae</taxon>
        <taxon>Ziziphus</taxon>
    </lineage>
</organism>
<reference evidence="5" key="1">
    <citation type="journal article" date="2021" name="Front. Plant Sci.">
        <title>Chromosome-Scale Genome Assembly for Chinese Sour Jujube and Insights Into Its Genome Evolution and Domestication Signature.</title>
        <authorList>
            <person name="Shen L.-Y."/>
            <person name="Luo H."/>
            <person name="Wang X.-L."/>
            <person name="Wang X.-M."/>
            <person name="Qiu X.-J."/>
            <person name="Liu H."/>
            <person name="Zhou S.-S."/>
            <person name="Jia K.-H."/>
            <person name="Nie S."/>
            <person name="Bao Y.-T."/>
            <person name="Zhang R.-G."/>
            <person name="Yun Q.-Z."/>
            <person name="Chai Y.-H."/>
            <person name="Lu J.-Y."/>
            <person name="Li Y."/>
            <person name="Zhao S.-W."/>
            <person name="Mao J.-F."/>
            <person name="Jia S.-G."/>
            <person name="Mao Y.-M."/>
        </authorList>
    </citation>
    <scope>NUCLEOTIDE SEQUENCE</scope>
    <source>
        <strain evidence="5">AT0</strain>
        <tissue evidence="5">Leaf</tissue>
    </source>
</reference>
<gene>
    <name evidence="5" type="ORF">FEM48_Zijuj09G0100700</name>
</gene>
<comment type="similarity">
    <text evidence="1 2">Belongs to the plant dehydrin family.</text>
</comment>
<feature type="compositionally biased region" description="Basic and acidic residues" evidence="3">
    <location>
        <begin position="227"/>
        <end position="244"/>
    </location>
</feature>
<evidence type="ECO:0000313" key="5">
    <source>
        <dbReference type="EMBL" id="KAH7517780.1"/>
    </source>
</evidence>
<evidence type="ECO:0008006" key="7">
    <source>
        <dbReference type="Google" id="ProtNLM"/>
    </source>
</evidence>
<dbReference type="GO" id="GO:0009414">
    <property type="term" value="P:response to water deprivation"/>
    <property type="evidence" value="ECO:0007669"/>
    <property type="project" value="UniProtKB-ARBA"/>
</dbReference>